<keyword evidence="2 5" id="KW-0812">Transmembrane</keyword>
<evidence type="ECO:0008006" key="7">
    <source>
        <dbReference type="Google" id="ProtNLM"/>
    </source>
</evidence>
<sequence length="116" mass="11622">MFVAYVVTAVLFSLVLLASASAKVKRDEKVVASFTEIAVPLTWLPPLAACEAAGALGLLAGIWARALAVAAAVGLVLYFAGAVGAHLRKADLKGTPPAAVLLLVSVAVLALAVAAS</sequence>
<accession>A0AB33JYG7</accession>
<keyword evidence="4 5" id="KW-0472">Membrane</keyword>
<dbReference type="RefSeq" id="WP_407989437.1">
    <property type="nucleotide sequence ID" value="NZ_AP035881.2"/>
</dbReference>
<organism evidence="6">
    <name type="scientific">Kitasatospora sp. CMC57</name>
    <dbReference type="NCBI Taxonomy" id="3231513"/>
    <lineage>
        <taxon>Bacteria</taxon>
        <taxon>Bacillati</taxon>
        <taxon>Actinomycetota</taxon>
        <taxon>Actinomycetes</taxon>
        <taxon>Kitasatosporales</taxon>
        <taxon>Streptomycetaceae</taxon>
        <taxon>Kitasatospora</taxon>
    </lineage>
</organism>
<dbReference type="AlphaFoldDB" id="A0AB33JYG7"/>
<reference evidence="6" key="1">
    <citation type="submission" date="2024-07" db="EMBL/GenBank/DDBJ databases">
        <title>Complete genome sequences of cellulolytic bacteria, Kitasatospora sp. CMC57 and Streptomyces sp. CMC78, isolated from Japanese agricultural soil.</title>
        <authorList>
            <person name="Hashimoto T."/>
            <person name="Ito M."/>
            <person name="Iwamoto M."/>
            <person name="Fukahori D."/>
            <person name="Shoda T."/>
            <person name="Sakoda M."/>
            <person name="Morohoshi T."/>
            <person name="Mitsuboshi M."/>
            <person name="Nishizawa T."/>
        </authorList>
    </citation>
    <scope>NUCLEOTIDE SEQUENCE</scope>
    <source>
        <strain evidence="6">CMC57</strain>
    </source>
</reference>
<keyword evidence="3 5" id="KW-1133">Transmembrane helix</keyword>
<name>A0AB33JYG7_9ACTN</name>
<dbReference type="Pfam" id="PF13564">
    <property type="entry name" value="DoxX_2"/>
    <property type="match status" value="1"/>
</dbReference>
<protein>
    <recommendedName>
        <fullName evidence="7">DoxX family protein</fullName>
    </recommendedName>
</protein>
<evidence type="ECO:0000256" key="2">
    <source>
        <dbReference type="ARBA" id="ARBA00022692"/>
    </source>
</evidence>
<dbReference type="EMBL" id="AP035881">
    <property type="protein sequence ID" value="BFP47060.1"/>
    <property type="molecule type" value="Genomic_DNA"/>
</dbReference>
<evidence type="ECO:0000256" key="4">
    <source>
        <dbReference type="ARBA" id="ARBA00023136"/>
    </source>
</evidence>
<evidence type="ECO:0000256" key="3">
    <source>
        <dbReference type="ARBA" id="ARBA00022989"/>
    </source>
</evidence>
<proteinExistence type="predicted"/>
<comment type="subcellular location">
    <subcellularLocation>
        <location evidence="1">Membrane</location>
        <topology evidence="1">Multi-pass membrane protein</topology>
    </subcellularLocation>
</comment>
<dbReference type="GO" id="GO:0016020">
    <property type="term" value="C:membrane"/>
    <property type="evidence" value="ECO:0007669"/>
    <property type="project" value="UniProtKB-SubCell"/>
</dbReference>
<feature type="transmembrane region" description="Helical" evidence="5">
    <location>
        <begin position="97"/>
        <end position="115"/>
    </location>
</feature>
<evidence type="ECO:0000256" key="5">
    <source>
        <dbReference type="SAM" id="Phobius"/>
    </source>
</evidence>
<feature type="transmembrane region" description="Helical" evidence="5">
    <location>
        <begin position="62"/>
        <end position="85"/>
    </location>
</feature>
<gene>
    <name evidence="6" type="ORF">KCMC57_34280</name>
</gene>
<dbReference type="InterPro" id="IPR032808">
    <property type="entry name" value="DoxX"/>
</dbReference>
<evidence type="ECO:0000313" key="6">
    <source>
        <dbReference type="EMBL" id="BFP47060.1"/>
    </source>
</evidence>
<evidence type="ECO:0000256" key="1">
    <source>
        <dbReference type="ARBA" id="ARBA00004141"/>
    </source>
</evidence>